<reference evidence="3 4" key="1">
    <citation type="submission" date="2014-04" db="EMBL/GenBank/DDBJ databases">
        <authorList>
            <consortium name="DOE Joint Genome Institute"/>
            <person name="Kuo A."/>
            <person name="Girlanda M."/>
            <person name="Perotto S."/>
            <person name="Kohler A."/>
            <person name="Nagy L.G."/>
            <person name="Floudas D."/>
            <person name="Copeland A."/>
            <person name="Barry K.W."/>
            <person name="Cichocki N."/>
            <person name="Veneault-Fourrey C."/>
            <person name="LaButti K."/>
            <person name="Lindquist E.A."/>
            <person name="Lipzen A."/>
            <person name="Lundell T."/>
            <person name="Morin E."/>
            <person name="Murat C."/>
            <person name="Sun H."/>
            <person name="Tunlid A."/>
            <person name="Henrissat B."/>
            <person name="Grigoriev I.V."/>
            <person name="Hibbett D.S."/>
            <person name="Martin F."/>
            <person name="Nordberg H.P."/>
            <person name="Cantor M.N."/>
            <person name="Hua S.X."/>
        </authorList>
    </citation>
    <scope>NUCLEOTIDE SEQUENCE [LARGE SCALE GENOMIC DNA]</scope>
    <source>
        <strain evidence="3 4">MUT 4182</strain>
    </source>
</reference>
<evidence type="ECO:0000313" key="4">
    <source>
        <dbReference type="Proteomes" id="UP000054248"/>
    </source>
</evidence>
<dbReference type="Proteomes" id="UP000054248">
    <property type="component" value="Unassembled WGS sequence"/>
</dbReference>
<evidence type="ECO:0000313" key="3">
    <source>
        <dbReference type="EMBL" id="KIO24290.1"/>
    </source>
</evidence>
<sequence>MTTIEFPFPFTNREDINGSSDPALPLVDLRMIELSYALRCKPSWWTKINDPEIRSKWEEEASEQKILGDELGEDEIEWVLDELEDYAKMRDDVTGIQPSCHVRIWESDELVDKDLRLKLISAVTILENVPEDVKDWHPRSDSQVLDLVHPSLFCAVYGHTQYWNTANGSKTLEPLGLTHSNLPEWSYSKRLAWIPTDFQIGRDGAPAKALAYINNVHPQRHANLVPVIEALVGRFSLLWDRRTDGNYGWVESEEHPKPTWEDQKNLSEEEYDKLYEAYEKNRIISLPWVDEGEYNKSGKDVSQRNATHSIQGKKVHVLVKLANIHLTPEKPEYPGGNWHVEGMANERIVASGIYYYDCDNITSSHIAFCVAVNLEAHNYGQSDHEGIELTWAVKTSVNRCIAFPNIYQHQVSSFKLVDPTKPGHRKIVALFLVDPETHVLSTTDIAP</sequence>
<dbReference type="PANTHER" id="PTHR33119">
    <property type="entry name" value="IFI3P"/>
    <property type="match status" value="1"/>
</dbReference>
<reference evidence="4" key="2">
    <citation type="submission" date="2015-01" db="EMBL/GenBank/DDBJ databases">
        <title>Evolutionary Origins and Diversification of the Mycorrhizal Mutualists.</title>
        <authorList>
            <consortium name="DOE Joint Genome Institute"/>
            <consortium name="Mycorrhizal Genomics Consortium"/>
            <person name="Kohler A."/>
            <person name="Kuo A."/>
            <person name="Nagy L.G."/>
            <person name="Floudas D."/>
            <person name="Copeland A."/>
            <person name="Barry K.W."/>
            <person name="Cichocki N."/>
            <person name="Veneault-Fourrey C."/>
            <person name="LaButti K."/>
            <person name="Lindquist E.A."/>
            <person name="Lipzen A."/>
            <person name="Lundell T."/>
            <person name="Morin E."/>
            <person name="Murat C."/>
            <person name="Riley R."/>
            <person name="Ohm R."/>
            <person name="Sun H."/>
            <person name="Tunlid A."/>
            <person name="Henrissat B."/>
            <person name="Grigoriev I.V."/>
            <person name="Hibbett D.S."/>
            <person name="Martin F."/>
        </authorList>
    </citation>
    <scope>NUCLEOTIDE SEQUENCE [LARGE SCALE GENOMIC DNA]</scope>
    <source>
        <strain evidence="4">MUT 4182</strain>
    </source>
</reference>
<keyword evidence="4" id="KW-1185">Reference proteome</keyword>
<dbReference type="InterPro" id="IPR025340">
    <property type="entry name" value="DUF4246"/>
</dbReference>
<dbReference type="EMBL" id="KN823064">
    <property type="protein sequence ID" value="KIO24290.1"/>
    <property type="molecule type" value="Genomic_DNA"/>
</dbReference>
<protein>
    <submittedName>
        <fullName evidence="3">Uncharacterized protein</fullName>
    </submittedName>
</protein>
<proteinExistence type="predicted"/>
<evidence type="ECO:0000259" key="2">
    <source>
        <dbReference type="Pfam" id="PF21666"/>
    </source>
</evidence>
<accession>A0A0C3Q5A0</accession>
<name>A0A0C3Q5A0_9AGAM</name>
<feature type="domain" description="DUF4246" evidence="1">
    <location>
        <begin position="75"/>
        <end position="447"/>
    </location>
</feature>
<dbReference type="Pfam" id="PF14033">
    <property type="entry name" value="DUF4246"/>
    <property type="match status" value="1"/>
</dbReference>
<dbReference type="PANTHER" id="PTHR33119:SF1">
    <property type="entry name" value="FE2OG DIOXYGENASE DOMAIN-CONTAINING PROTEIN"/>
    <property type="match status" value="1"/>
</dbReference>
<dbReference type="InterPro" id="IPR049192">
    <property type="entry name" value="DUF4246_C"/>
</dbReference>
<gene>
    <name evidence="3" type="ORF">M407DRAFT_26307</name>
</gene>
<dbReference type="InterPro" id="IPR049207">
    <property type="entry name" value="DUF4246_N"/>
</dbReference>
<dbReference type="HOGENOM" id="CLU_012066_3_2_1"/>
<dbReference type="OrthoDB" id="415532at2759"/>
<feature type="domain" description="DUF4246" evidence="2">
    <location>
        <begin position="6"/>
        <end position="60"/>
    </location>
</feature>
<dbReference type="STRING" id="1051891.A0A0C3Q5A0"/>
<dbReference type="AlphaFoldDB" id="A0A0C3Q5A0"/>
<organism evidence="3 4">
    <name type="scientific">Tulasnella calospora MUT 4182</name>
    <dbReference type="NCBI Taxonomy" id="1051891"/>
    <lineage>
        <taxon>Eukaryota</taxon>
        <taxon>Fungi</taxon>
        <taxon>Dikarya</taxon>
        <taxon>Basidiomycota</taxon>
        <taxon>Agaricomycotina</taxon>
        <taxon>Agaricomycetes</taxon>
        <taxon>Cantharellales</taxon>
        <taxon>Tulasnellaceae</taxon>
        <taxon>Tulasnella</taxon>
    </lineage>
</organism>
<dbReference type="Pfam" id="PF21666">
    <property type="entry name" value="DUF4246_N"/>
    <property type="match status" value="1"/>
</dbReference>
<evidence type="ECO:0000259" key="1">
    <source>
        <dbReference type="Pfam" id="PF14033"/>
    </source>
</evidence>